<evidence type="ECO:0000313" key="2">
    <source>
        <dbReference type="EMBL" id="OZC03974.1"/>
    </source>
</evidence>
<organism evidence="2 3">
    <name type="scientific">Rubricoccus marinus</name>
    <dbReference type="NCBI Taxonomy" id="716817"/>
    <lineage>
        <taxon>Bacteria</taxon>
        <taxon>Pseudomonadati</taxon>
        <taxon>Rhodothermota</taxon>
        <taxon>Rhodothermia</taxon>
        <taxon>Rhodothermales</taxon>
        <taxon>Rubricoccaceae</taxon>
        <taxon>Rubricoccus</taxon>
    </lineage>
</organism>
<keyword evidence="3" id="KW-1185">Reference proteome</keyword>
<dbReference type="SUPFAM" id="SSF51735">
    <property type="entry name" value="NAD(P)-binding Rossmann-fold domains"/>
    <property type="match status" value="1"/>
</dbReference>
<gene>
    <name evidence="2" type="ORF">BSZ36_13875</name>
</gene>
<dbReference type="GO" id="GO:0004029">
    <property type="term" value="F:aldehyde dehydrogenase (NAD+) activity"/>
    <property type="evidence" value="ECO:0007669"/>
    <property type="project" value="TreeGrafter"/>
</dbReference>
<sequence length="501" mass="55078">MLDSRLTVAIAGATGFVGAALRESLAEDYRVVGLTRSPNKAAQREPGDPVEWRHCDLYSLLQLEQALEGVDIAIYLVHSMLPSSRLTQGTFADLDLVLADNFARAAETAGLRQIIYLGGLLPPETDDLSRHLRSRWEVERTLGAHATPVTTLRAGLVIGPGGSSLGILVNLVRRLPAMVLPSWTDSDTQPIALRDVIRAIRLVLDAPQACTGHFDIGGPSPMSYREMMQRAADVMGFERPMVGVPVITPKLSTLWISLITGSPRALAGPLVASLRHDMVVTDNPVQQAIAPEALSFEEALDGALDEDSRLLPDPRRSHRKSDDRAIKSAQLVRSVQRFDLPPGRTAQWAGMEYMRWLDDFAGPIIRVRVKASGESPHRARGDTSLEADATSGEVTARFYATPLPKPVLELTYSPDRSHPDRALFYVTGGLLYDAEAGSRARLEFRSVLDGRCLIAAIHDFAPRLPWGLYRLTQAVAHLFVMRQFGRHLSRLRARAREESEG</sequence>
<name>A0A259U2E1_9BACT</name>
<accession>A0A259U2E1</accession>
<proteinExistence type="predicted"/>
<dbReference type="Pfam" id="PF01370">
    <property type="entry name" value="Epimerase"/>
    <property type="match status" value="1"/>
</dbReference>
<dbReference type="InParanoid" id="A0A259U2E1"/>
<evidence type="ECO:0000259" key="1">
    <source>
        <dbReference type="Pfam" id="PF01370"/>
    </source>
</evidence>
<dbReference type="AlphaFoldDB" id="A0A259U2E1"/>
<dbReference type="EMBL" id="MQWB01000001">
    <property type="protein sequence ID" value="OZC03974.1"/>
    <property type="molecule type" value="Genomic_DNA"/>
</dbReference>
<evidence type="ECO:0000313" key="3">
    <source>
        <dbReference type="Proteomes" id="UP000216446"/>
    </source>
</evidence>
<dbReference type="GO" id="GO:0005737">
    <property type="term" value="C:cytoplasm"/>
    <property type="evidence" value="ECO:0007669"/>
    <property type="project" value="TreeGrafter"/>
</dbReference>
<dbReference type="InterPro" id="IPR001509">
    <property type="entry name" value="Epimerase_deHydtase"/>
</dbReference>
<dbReference type="PANTHER" id="PTHR48079">
    <property type="entry name" value="PROTEIN YEEZ"/>
    <property type="match status" value="1"/>
</dbReference>
<dbReference type="RefSeq" id="WP_218827670.1">
    <property type="nucleotide sequence ID" value="NZ_MQWB01000001.1"/>
</dbReference>
<dbReference type="InterPro" id="IPR036291">
    <property type="entry name" value="NAD(P)-bd_dom_sf"/>
</dbReference>
<comment type="caution">
    <text evidence="2">The sequence shown here is derived from an EMBL/GenBank/DDBJ whole genome shotgun (WGS) entry which is preliminary data.</text>
</comment>
<dbReference type="PANTHER" id="PTHR48079:SF6">
    <property type="entry name" value="NAD(P)-BINDING DOMAIN-CONTAINING PROTEIN-RELATED"/>
    <property type="match status" value="1"/>
</dbReference>
<dbReference type="InterPro" id="IPR051783">
    <property type="entry name" value="NAD(P)-dependent_oxidoreduct"/>
</dbReference>
<protein>
    <recommendedName>
        <fullName evidence="1">NAD-dependent epimerase/dehydratase domain-containing protein</fullName>
    </recommendedName>
</protein>
<reference evidence="2 3" key="1">
    <citation type="submission" date="2016-11" db="EMBL/GenBank/DDBJ databases">
        <title>Study of marine rhodopsin-containing bacteria.</title>
        <authorList>
            <person name="Yoshizawa S."/>
            <person name="Kumagai Y."/>
            <person name="Kogure K."/>
        </authorList>
    </citation>
    <scope>NUCLEOTIDE SEQUENCE [LARGE SCALE GENOMIC DNA]</scope>
    <source>
        <strain evidence="2 3">SG-29</strain>
    </source>
</reference>
<dbReference type="Proteomes" id="UP000216446">
    <property type="component" value="Unassembled WGS sequence"/>
</dbReference>
<feature type="domain" description="NAD-dependent epimerase/dehydratase" evidence="1">
    <location>
        <begin position="9"/>
        <end position="217"/>
    </location>
</feature>
<dbReference type="FunCoup" id="A0A259U2E1">
    <property type="interactions" value="87"/>
</dbReference>
<dbReference type="Gene3D" id="3.40.50.720">
    <property type="entry name" value="NAD(P)-binding Rossmann-like Domain"/>
    <property type="match status" value="1"/>
</dbReference>